<dbReference type="AlphaFoldDB" id="A0A0A3J951"/>
<dbReference type="EMBL" id="JPVQ01000004">
    <property type="protein sequence ID" value="KGR91703.1"/>
    <property type="molecule type" value="Genomic_DNA"/>
</dbReference>
<evidence type="ECO:0000313" key="1">
    <source>
        <dbReference type="EMBL" id="KGR91703.1"/>
    </source>
</evidence>
<dbReference type="OrthoDB" id="9809318at2"/>
<proteinExistence type="predicted"/>
<organism evidence="1 2">
    <name type="scientific">Ureibacillus massiliensis 4400831 = CIP 108448 = CCUG 49529</name>
    <dbReference type="NCBI Taxonomy" id="1211035"/>
    <lineage>
        <taxon>Bacteria</taxon>
        <taxon>Bacillati</taxon>
        <taxon>Bacillota</taxon>
        <taxon>Bacilli</taxon>
        <taxon>Bacillales</taxon>
        <taxon>Caryophanaceae</taxon>
        <taxon>Ureibacillus</taxon>
    </lineage>
</organism>
<comment type="caution">
    <text evidence="1">The sequence shown here is derived from an EMBL/GenBank/DDBJ whole genome shotgun (WGS) entry which is preliminary data.</text>
</comment>
<keyword evidence="2" id="KW-1185">Reference proteome</keyword>
<gene>
    <name evidence="1" type="ORF">CD30_03755</name>
</gene>
<protein>
    <submittedName>
        <fullName evidence="1">Uncharacterized protein</fullName>
    </submittedName>
</protein>
<reference evidence="1 2" key="1">
    <citation type="submission" date="2014-02" db="EMBL/GenBank/DDBJ databases">
        <title>Draft genome sequence of Lysinibacillus massiliensis CCUG 49529.</title>
        <authorList>
            <person name="Zhang F."/>
            <person name="Wang G."/>
            <person name="Zhang L."/>
        </authorList>
    </citation>
    <scope>NUCLEOTIDE SEQUENCE [LARGE SCALE GENOMIC DNA]</scope>
    <source>
        <strain evidence="1 2">CCUG 49529</strain>
    </source>
</reference>
<dbReference type="RefSeq" id="WP_036172592.1">
    <property type="nucleotide sequence ID" value="NZ_AVCZ01000004.1"/>
</dbReference>
<dbReference type="eggNOG" id="COG1131">
    <property type="taxonomic scope" value="Bacteria"/>
</dbReference>
<sequence>MALIIIENLLKQEGNRTVLKNIDLIIEEKSKIGVKMSSEESKVLFELILGNLIPSSGHIRKETNSILVENKDDDL</sequence>
<name>A0A0A3J951_9BACL</name>
<dbReference type="Proteomes" id="UP000030595">
    <property type="component" value="Unassembled WGS sequence"/>
</dbReference>
<evidence type="ECO:0000313" key="2">
    <source>
        <dbReference type="Proteomes" id="UP000030595"/>
    </source>
</evidence>
<accession>A0A0A3J951</accession>